<organism evidence="1 2">
    <name type="scientific">Cladobotryum mycophilum</name>
    <dbReference type="NCBI Taxonomy" id="491253"/>
    <lineage>
        <taxon>Eukaryota</taxon>
        <taxon>Fungi</taxon>
        <taxon>Dikarya</taxon>
        <taxon>Ascomycota</taxon>
        <taxon>Pezizomycotina</taxon>
        <taxon>Sordariomycetes</taxon>
        <taxon>Hypocreomycetidae</taxon>
        <taxon>Hypocreales</taxon>
        <taxon>Hypocreaceae</taxon>
        <taxon>Cladobotryum</taxon>
    </lineage>
</organism>
<comment type="caution">
    <text evidence="1">The sequence shown here is derived from an EMBL/GenBank/DDBJ whole genome shotgun (WGS) entry which is preliminary data.</text>
</comment>
<name>A0ABR0SLU7_9HYPO</name>
<dbReference type="Proteomes" id="UP001338125">
    <property type="component" value="Unassembled WGS sequence"/>
</dbReference>
<gene>
    <name evidence="1" type="ORF">PT974_06106</name>
</gene>
<proteinExistence type="predicted"/>
<keyword evidence="2" id="KW-1185">Reference proteome</keyword>
<evidence type="ECO:0000313" key="2">
    <source>
        <dbReference type="Proteomes" id="UP001338125"/>
    </source>
</evidence>
<protein>
    <submittedName>
        <fullName evidence="1">Uncharacterized protein</fullName>
    </submittedName>
</protein>
<reference evidence="1 2" key="1">
    <citation type="submission" date="2024-01" db="EMBL/GenBank/DDBJ databases">
        <title>Complete genome of Cladobotryum mycophilum ATHUM6906.</title>
        <authorList>
            <person name="Christinaki A.C."/>
            <person name="Myridakis A.I."/>
            <person name="Kouvelis V.N."/>
        </authorList>
    </citation>
    <scope>NUCLEOTIDE SEQUENCE [LARGE SCALE GENOMIC DNA]</scope>
    <source>
        <strain evidence="1 2">ATHUM6906</strain>
    </source>
</reference>
<evidence type="ECO:0000313" key="1">
    <source>
        <dbReference type="EMBL" id="KAK5992691.1"/>
    </source>
</evidence>
<accession>A0ABR0SLU7</accession>
<sequence>MTIQSEPARRAAAPLQSSKQVWMSLSNQAGHISKQVSTPSLFGIVAASHMNSWSLDLKGPTWKRLFGSRLVVRDLLPRTMP</sequence>
<dbReference type="EMBL" id="JAVFKD010000012">
    <property type="protein sequence ID" value="KAK5992691.1"/>
    <property type="molecule type" value="Genomic_DNA"/>
</dbReference>